<feature type="region of interest" description="Disordered" evidence="19">
    <location>
        <begin position="1"/>
        <end position="446"/>
    </location>
</feature>
<keyword evidence="7" id="KW-0965">Cell junction</keyword>
<feature type="compositionally biased region" description="Pro residues" evidence="19">
    <location>
        <begin position="326"/>
        <end position="354"/>
    </location>
</feature>
<evidence type="ECO:0000313" key="22">
    <source>
        <dbReference type="Proteomes" id="UP000824540"/>
    </source>
</evidence>
<dbReference type="Proteomes" id="UP000824540">
    <property type="component" value="Unassembled WGS sequence"/>
</dbReference>
<feature type="compositionally biased region" description="Pro residues" evidence="19">
    <location>
        <begin position="239"/>
        <end position="250"/>
    </location>
</feature>
<dbReference type="GO" id="GO:0070161">
    <property type="term" value="C:anchoring junction"/>
    <property type="evidence" value="ECO:0007669"/>
    <property type="project" value="UniProtKB-SubCell"/>
</dbReference>
<sequence length="717" mass="78548">MARFGQGGNSAGGIHGGHPNLAPRPTPSPGSTLLTRKGALENMLSGATASSTPSPKPNFQRNNVSVSNSSPDESSGQEFPKPRALASRFETNSFPKPQPFKPKPLEPSQDNKPKPLFPKTPLKKPSAGNIVLDATPASPKPPPPFAKPPFVKDDSKSMDDAGGGIPTPPKMPTFPKKSSSIQSQLNKGGVGESAGVKPNPVLAQKPSGFRAAQNAFNKDSGDREGEHETEEDSKTVNTPKPPTPHIPAAPKPLTAQKPGFAKRPLGFTSETDESSDPSAPKKKPLPKSFVLGSPPPKPDRPPNVNLEKFKKGLESVNDDSGKHGGLPPPPTSHPSNLEPPPPPPPPHPSLPSLPPRDTIQPDVEESYDDVGVLNPPPPLPGGGQNAQKTEDSASDGEMYEDLEERWNSKESKEKAKKREKEEKKRLEQEKKEQKEREKKEQEIRKRFKLSGPIQVIHNAKVRTDCKGGKNDLSVKQGDLIEIVRVTDNPGGRWLGRTRDGSYGYVKIESVEIDYDDLKRNNQGELLPTMIPPMPDEDGEIYDDLDDPNLSLGLPPPPPEVNNADEVYDDVESQPFPPPPPTRRLLQDMVPDGFLKIVILPSLPQVKSKGKAEEKDPKKQKKFEKEEKEFRKKFKYDGEIQVLYQVTVASTLTTKKWGNKDLPLKPGETIDVIVKPTDNKLIGRNQDGKFGYVLLSNIVAEDEEIYDDINEECIYDND</sequence>
<evidence type="ECO:0000256" key="8">
    <source>
        <dbReference type="ARBA" id="ARBA00022990"/>
    </source>
</evidence>
<keyword evidence="22" id="KW-1185">Reference proteome</keyword>
<comment type="function">
    <text evidence="11">Acts as an adapter protein of the FYN and LCP2 signaling cascades in T-cells. May play a role in linking T-cell signaling to remodeling of the actin cytoskeleton. Modulates the expression of IL2. Involved in platelet activation. Prevents the degradation of SKAP1 and SKAP2. May be involved in high affinity immunoglobulin epsilon receptor signaling in mast cells.</text>
</comment>
<keyword evidence="10" id="KW-0539">Nucleus</keyword>
<dbReference type="Pfam" id="PF14603">
    <property type="entry name" value="hSH3"/>
    <property type="match status" value="2"/>
</dbReference>
<proteinExistence type="predicted"/>
<dbReference type="GO" id="GO:0005737">
    <property type="term" value="C:cytoplasm"/>
    <property type="evidence" value="ECO:0007669"/>
    <property type="project" value="UniProtKB-SubCell"/>
</dbReference>
<evidence type="ECO:0000256" key="3">
    <source>
        <dbReference type="ARBA" id="ARBA00022443"/>
    </source>
</evidence>
<accession>A0A8T2NNE9</accession>
<evidence type="ECO:0000256" key="19">
    <source>
        <dbReference type="SAM" id="MobiDB-lite"/>
    </source>
</evidence>
<keyword evidence="6" id="KW-0677">Repeat</keyword>
<name>A0A8T2NNE9_9TELE</name>
<dbReference type="FunFam" id="2.30.30.40:FF:000156">
    <property type="entry name" value="FYN-binding protein-like isoform X1"/>
    <property type="match status" value="1"/>
</dbReference>
<evidence type="ECO:0000256" key="13">
    <source>
        <dbReference type="ARBA" id="ARBA00079796"/>
    </source>
</evidence>
<feature type="domain" description="SH3" evidence="20">
    <location>
        <begin position="634"/>
        <end position="702"/>
    </location>
</feature>
<dbReference type="PANTHER" id="PTHR16830:SF12">
    <property type="entry name" value="PDZ DOMAIN-CONTAINING PROTEIN"/>
    <property type="match status" value="1"/>
</dbReference>
<keyword evidence="5" id="KW-0597">Phosphoprotein</keyword>
<protein>
    <recommendedName>
        <fullName evidence="12">FYN-binding protein 1</fullName>
    </recommendedName>
    <alternativeName>
        <fullName evidence="13">Adhesion and degranulation promoting adaptor protein</fullName>
    </alternativeName>
    <alternativeName>
        <fullName evidence="14">FYB-120/130</fullName>
    </alternativeName>
    <alternativeName>
        <fullName evidence="17">FYN-T-binding protein</fullName>
    </alternativeName>
    <alternativeName>
        <fullName evidence="15">SLAP-130</fullName>
    </alternativeName>
    <alternativeName>
        <fullName evidence="16">SLP-76-associated phosphoprotein</fullName>
    </alternativeName>
</protein>
<keyword evidence="4" id="KW-0963">Cytoplasm</keyword>
<evidence type="ECO:0000256" key="9">
    <source>
        <dbReference type="ARBA" id="ARBA00023054"/>
    </source>
</evidence>
<feature type="compositionally biased region" description="Basic and acidic residues" evidence="19">
    <location>
        <begin position="150"/>
        <end position="159"/>
    </location>
</feature>
<dbReference type="GO" id="GO:0007229">
    <property type="term" value="P:integrin-mediated signaling pathway"/>
    <property type="evidence" value="ECO:0007669"/>
    <property type="project" value="InterPro"/>
</dbReference>
<evidence type="ECO:0000256" key="18">
    <source>
        <dbReference type="PROSITE-ProRule" id="PRU00192"/>
    </source>
</evidence>
<dbReference type="GO" id="GO:0005886">
    <property type="term" value="C:plasma membrane"/>
    <property type="evidence" value="ECO:0007669"/>
    <property type="project" value="InterPro"/>
</dbReference>
<dbReference type="InterPro" id="IPR001452">
    <property type="entry name" value="SH3_domain"/>
</dbReference>
<evidence type="ECO:0000256" key="15">
    <source>
        <dbReference type="ARBA" id="ARBA00081595"/>
    </source>
</evidence>
<feature type="compositionally biased region" description="Polar residues" evidence="19">
    <location>
        <begin position="45"/>
        <end position="61"/>
    </location>
</feature>
<evidence type="ECO:0000256" key="4">
    <source>
        <dbReference type="ARBA" id="ARBA00022490"/>
    </source>
</evidence>
<evidence type="ECO:0000256" key="6">
    <source>
        <dbReference type="ARBA" id="ARBA00022737"/>
    </source>
</evidence>
<feature type="compositionally biased region" description="Acidic residues" evidence="19">
    <location>
        <begin position="392"/>
        <end position="403"/>
    </location>
</feature>
<keyword evidence="9" id="KW-0175">Coiled coil</keyword>
<feature type="compositionally biased region" description="Pro residues" evidence="19">
    <location>
        <begin position="138"/>
        <end position="147"/>
    </location>
</feature>
<evidence type="ECO:0000256" key="16">
    <source>
        <dbReference type="ARBA" id="ARBA00081679"/>
    </source>
</evidence>
<dbReference type="OrthoDB" id="9396701at2759"/>
<evidence type="ECO:0000256" key="17">
    <source>
        <dbReference type="ARBA" id="ARBA00082486"/>
    </source>
</evidence>
<dbReference type="InterPro" id="IPR036028">
    <property type="entry name" value="SH3-like_dom_sf"/>
</dbReference>
<comment type="subcellular location">
    <subcellularLocation>
        <location evidence="1">Cell junction</location>
    </subcellularLocation>
    <subcellularLocation>
        <location evidence="2">Cytoplasm</location>
    </subcellularLocation>
</comment>
<evidence type="ECO:0000256" key="1">
    <source>
        <dbReference type="ARBA" id="ARBA00004282"/>
    </source>
</evidence>
<dbReference type="EMBL" id="JAFBMS010000078">
    <property type="protein sequence ID" value="KAG9337917.1"/>
    <property type="molecule type" value="Genomic_DNA"/>
</dbReference>
<evidence type="ECO:0000256" key="7">
    <source>
        <dbReference type="ARBA" id="ARBA00022949"/>
    </source>
</evidence>
<dbReference type="AlphaFoldDB" id="A0A8T2NNE9"/>
<evidence type="ECO:0000256" key="12">
    <source>
        <dbReference type="ARBA" id="ARBA00068976"/>
    </source>
</evidence>
<gene>
    <name evidence="21" type="ORF">JZ751_027410</name>
</gene>
<dbReference type="FunFam" id="2.30.30.40:FF:000133">
    <property type="entry name" value="FYN-binding protein-like isoform X2"/>
    <property type="match status" value="1"/>
</dbReference>
<dbReference type="InterPro" id="IPR029294">
    <property type="entry name" value="hSH3"/>
</dbReference>
<feature type="compositionally biased region" description="Basic and acidic residues" evidence="19">
    <location>
        <begin position="404"/>
        <end position="444"/>
    </location>
</feature>
<dbReference type="SUPFAM" id="SSF50044">
    <property type="entry name" value="SH3-domain"/>
    <property type="match status" value="2"/>
</dbReference>
<organism evidence="21 22">
    <name type="scientific">Albula glossodonta</name>
    <name type="common">roundjaw bonefish</name>
    <dbReference type="NCBI Taxonomy" id="121402"/>
    <lineage>
        <taxon>Eukaryota</taxon>
        <taxon>Metazoa</taxon>
        <taxon>Chordata</taxon>
        <taxon>Craniata</taxon>
        <taxon>Vertebrata</taxon>
        <taxon>Euteleostomi</taxon>
        <taxon>Actinopterygii</taxon>
        <taxon>Neopterygii</taxon>
        <taxon>Teleostei</taxon>
        <taxon>Albuliformes</taxon>
        <taxon>Albulidae</taxon>
        <taxon>Albula</taxon>
    </lineage>
</organism>
<evidence type="ECO:0000256" key="5">
    <source>
        <dbReference type="ARBA" id="ARBA00022553"/>
    </source>
</evidence>
<evidence type="ECO:0000313" key="21">
    <source>
        <dbReference type="EMBL" id="KAG9337917.1"/>
    </source>
</evidence>
<keyword evidence="8" id="KW-0007">Acetylation</keyword>
<feature type="domain" description="SH3" evidence="20">
    <location>
        <begin position="454"/>
        <end position="515"/>
    </location>
</feature>
<evidence type="ECO:0000256" key="14">
    <source>
        <dbReference type="ARBA" id="ARBA00081371"/>
    </source>
</evidence>
<reference evidence="21" key="1">
    <citation type="thesis" date="2021" institute="BYU ScholarsArchive" country="Provo, UT, USA">
        <title>Applications of and Algorithms for Genome Assembly and Genomic Analyses with an Emphasis on Marine Teleosts.</title>
        <authorList>
            <person name="Pickett B.D."/>
        </authorList>
    </citation>
    <scope>NUCLEOTIDE SEQUENCE</scope>
    <source>
        <strain evidence="21">HI-2016</strain>
    </source>
</reference>
<dbReference type="PROSITE" id="PS50002">
    <property type="entry name" value="SH3"/>
    <property type="match status" value="2"/>
</dbReference>
<dbReference type="InterPro" id="IPR043443">
    <property type="entry name" value="FYB1/2-like"/>
</dbReference>
<dbReference type="GO" id="GO:0072659">
    <property type="term" value="P:protein localization to plasma membrane"/>
    <property type="evidence" value="ECO:0007669"/>
    <property type="project" value="TreeGrafter"/>
</dbReference>
<dbReference type="PANTHER" id="PTHR16830">
    <property type="entry name" value="SH2 CONTAINING ADAPTOR PRAM-1 RELATED"/>
    <property type="match status" value="1"/>
</dbReference>
<evidence type="ECO:0000259" key="20">
    <source>
        <dbReference type="PROSITE" id="PS50002"/>
    </source>
</evidence>
<evidence type="ECO:0000256" key="11">
    <source>
        <dbReference type="ARBA" id="ARBA00059917"/>
    </source>
</evidence>
<evidence type="ECO:0000256" key="10">
    <source>
        <dbReference type="ARBA" id="ARBA00023242"/>
    </source>
</evidence>
<comment type="caution">
    <text evidence="21">The sequence shown here is derived from an EMBL/GenBank/DDBJ whole genome shotgun (WGS) entry which is preliminary data.</text>
</comment>
<dbReference type="GO" id="GO:0050852">
    <property type="term" value="P:T cell receptor signaling pathway"/>
    <property type="evidence" value="ECO:0007669"/>
    <property type="project" value="TreeGrafter"/>
</dbReference>
<evidence type="ECO:0000256" key="2">
    <source>
        <dbReference type="ARBA" id="ARBA00004496"/>
    </source>
</evidence>
<dbReference type="Gene3D" id="2.30.30.40">
    <property type="entry name" value="SH3 Domains"/>
    <property type="match status" value="2"/>
</dbReference>
<feature type="compositionally biased region" description="Gly residues" evidence="19">
    <location>
        <begin position="1"/>
        <end position="16"/>
    </location>
</feature>
<keyword evidence="3 18" id="KW-0728">SH3 domain</keyword>